<dbReference type="CDD" id="cd16325">
    <property type="entry name" value="LolA"/>
    <property type="match status" value="1"/>
</dbReference>
<feature type="chain" id="PRO_5021843820" description="Cell envelope biogenesis protein LolA" evidence="2">
    <location>
        <begin position="21"/>
        <end position="214"/>
    </location>
</feature>
<keyword evidence="4" id="KW-1185">Reference proteome</keyword>
<dbReference type="InterPro" id="IPR029046">
    <property type="entry name" value="LolA/LolB/LppX"/>
</dbReference>
<evidence type="ECO:0008006" key="5">
    <source>
        <dbReference type="Google" id="ProtNLM"/>
    </source>
</evidence>
<organism evidence="3 4">
    <name type="scientific">Adhaeribacter aerolatus</name>
    <dbReference type="NCBI Taxonomy" id="670289"/>
    <lineage>
        <taxon>Bacteria</taxon>
        <taxon>Pseudomonadati</taxon>
        <taxon>Bacteroidota</taxon>
        <taxon>Cytophagia</taxon>
        <taxon>Cytophagales</taxon>
        <taxon>Hymenobacteraceae</taxon>
        <taxon>Adhaeribacter</taxon>
    </lineage>
</organism>
<dbReference type="SUPFAM" id="SSF89392">
    <property type="entry name" value="Prokaryotic lipoproteins and lipoprotein localization factors"/>
    <property type="match status" value="1"/>
</dbReference>
<dbReference type="PANTHER" id="PTHR35869:SF1">
    <property type="entry name" value="OUTER-MEMBRANE LIPOPROTEIN CARRIER PROTEIN"/>
    <property type="match status" value="1"/>
</dbReference>
<sequence length="214" mass="24682">MKKIIPLLLALILIIPVAQAQQDPRAEKILNAMSQKYQGLKAFNVVFTQTLENPASKIKETMQGDITVSGNKFRLKLKDQEIINNGSTIWTYMKSDNEVNISENDPDDQQMSPNAIFTLYQKGYKYAFVEEMREGGQTYNIIELSPLDKNNSVYKVRLQINKRDNSVKTWKMFRNNGNRYTYTIKQFSPNPAVDATYFAFDKSQYKGVKVIDLR</sequence>
<dbReference type="RefSeq" id="WP_146902734.1">
    <property type="nucleotide sequence ID" value="NZ_BJYS01000039.1"/>
</dbReference>
<comment type="caution">
    <text evidence="3">The sequence shown here is derived from an EMBL/GenBank/DDBJ whole genome shotgun (WGS) entry which is preliminary data.</text>
</comment>
<protein>
    <recommendedName>
        <fullName evidence="5">Cell envelope biogenesis protein LolA</fullName>
    </recommendedName>
</protein>
<dbReference type="Pfam" id="PF03548">
    <property type="entry name" value="LolA"/>
    <property type="match status" value="1"/>
</dbReference>
<name>A0A512B3I4_9BACT</name>
<dbReference type="Proteomes" id="UP000321532">
    <property type="component" value="Unassembled WGS sequence"/>
</dbReference>
<dbReference type="Gene3D" id="2.50.20.10">
    <property type="entry name" value="Lipoprotein localisation LolA/LolB/LppX"/>
    <property type="match status" value="1"/>
</dbReference>
<keyword evidence="1 2" id="KW-0732">Signal</keyword>
<feature type="signal peptide" evidence="2">
    <location>
        <begin position="1"/>
        <end position="20"/>
    </location>
</feature>
<dbReference type="OrthoDB" id="9810685at2"/>
<gene>
    <name evidence="3" type="ORF">AAE02nite_41830</name>
</gene>
<reference evidence="3 4" key="1">
    <citation type="submission" date="2019-07" db="EMBL/GenBank/DDBJ databases">
        <title>Whole genome shotgun sequence of Adhaeribacter aerolatus NBRC 106133.</title>
        <authorList>
            <person name="Hosoyama A."/>
            <person name="Uohara A."/>
            <person name="Ohji S."/>
            <person name="Ichikawa N."/>
        </authorList>
    </citation>
    <scope>NUCLEOTIDE SEQUENCE [LARGE SCALE GENOMIC DNA]</scope>
    <source>
        <strain evidence="3 4">NBRC 106133</strain>
    </source>
</reference>
<dbReference type="EMBL" id="BJYS01000039">
    <property type="protein sequence ID" value="GEO06519.1"/>
    <property type="molecule type" value="Genomic_DNA"/>
</dbReference>
<dbReference type="AlphaFoldDB" id="A0A512B3I4"/>
<accession>A0A512B3I4</accession>
<dbReference type="InterPro" id="IPR004564">
    <property type="entry name" value="OM_lipoprot_carrier_LolA-like"/>
</dbReference>
<evidence type="ECO:0000256" key="2">
    <source>
        <dbReference type="SAM" id="SignalP"/>
    </source>
</evidence>
<evidence type="ECO:0000313" key="4">
    <source>
        <dbReference type="Proteomes" id="UP000321532"/>
    </source>
</evidence>
<evidence type="ECO:0000256" key="1">
    <source>
        <dbReference type="ARBA" id="ARBA00022729"/>
    </source>
</evidence>
<evidence type="ECO:0000313" key="3">
    <source>
        <dbReference type="EMBL" id="GEO06519.1"/>
    </source>
</evidence>
<dbReference type="PANTHER" id="PTHR35869">
    <property type="entry name" value="OUTER-MEMBRANE LIPOPROTEIN CARRIER PROTEIN"/>
    <property type="match status" value="1"/>
</dbReference>
<proteinExistence type="predicted"/>